<dbReference type="InterPro" id="IPR001509">
    <property type="entry name" value="Epimerase_deHydtase"/>
</dbReference>
<name>A0ABR5SCQ2_9BACT</name>
<dbReference type="Pfam" id="PF01370">
    <property type="entry name" value="Epimerase"/>
    <property type="match status" value="1"/>
</dbReference>
<evidence type="ECO:0000259" key="1">
    <source>
        <dbReference type="Pfam" id="PF01370"/>
    </source>
</evidence>
<dbReference type="GO" id="GO:0008460">
    <property type="term" value="F:dTDP-glucose 4,6-dehydratase activity"/>
    <property type="evidence" value="ECO:0007669"/>
    <property type="project" value="UniProtKB-EC"/>
</dbReference>
<feature type="domain" description="NAD-dependent epimerase/dehydratase" evidence="1">
    <location>
        <begin position="3"/>
        <end position="207"/>
    </location>
</feature>
<accession>A0ABR5SCQ2</accession>
<evidence type="ECO:0000313" key="3">
    <source>
        <dbReference type="Proteomes" id="UP000060487"/>
    </source>
</evidence>
<dbReference type="Gene3D" id="3.40.50.720">
    <property type="entry name" value="NAD(P)-binding Rossmann-like Domain"/>
    <property type="match status" value="1"/>
</dbReference>
<dbReference type="PANTHER" id="PTHR43245:SF58">
    <property type="entry name" value="BLL5923 PROTEIN"/>
    <property type="match status" value="1"/>
</dbReference>
<proteinExistence type="predicted"/>
<keyword evidence="3" id="KW-1185">Reference proteome</keyword>
<dbReference type="Proteomes" id="UP000060487">
    <property type="component" value="Unassembled WGS sequence"/>
</dbReference>
<protein>
    <submittedName>
        <fullName evidence="2">dTDP-glucose 4,6-dehydratase</fullName>
        <ecNumber evidence="2">4.2.1.46</ecNumber>
    </submittedName>
</protein>
<dbReference type="InterPro" id="IPR036291">
    <property type="entry name" value="NAD(P)-bd_dom_sf"/>
</dbReference>
<dbReference type="EMBL" id="LNQR01000091">
    <property type="protein sequence ID" value="KWT82075.1"/>
    <property type="molecule type" value="Genomic_DNA"/>
</dbReference>
<dbReference type="PANTHER" id="PTHR43245">
    <property type="entry name" value="BIFUNCTIONAL POLYMYXIN RESISTANCE PROTEIN ARNA"/>
    <property type="match status" value="1"/>
</dbReference>
<keyword evidence="2" id="KW-0456">Lyase</keyword>
<dbReference type="SUPFAM" id="SSF51735">
    <property type="entry name" value="NAD(P)-binding Rossmann-fold domains"/>
    <property type="match status" value="1"/>
</dbReference>
<dbReference type="EC" id="4.2.1.46" evidence="2"/>
<dbReference type="InterPro" id="IPR050177">
    <property type="entry name" value="Lipid_A_modif_metabolic_enz"/>
</dbReference>
<reference evidence="2 3" key="1">
    <citation type="submission" date="2015-11" db="EMBL/GenBank/DDBJ databases">
        <authorList>
            <person name="Lin W."/>
        </authorList>
    </citation>
    <scope>NUCLEOTIDE SEQUENCE [LARGE SCALE GENOMIC DNA]</scope>
    <source>
        <strain evidence="2 3">HCH-1</strain>
    </source>
</reference>
<sequence length="320" mass="36385">MNALVTGGTGFIGSHLVEELIRRGYNVSCLIRTKSKLHWLEGFPVSLIQGDCRTVEPLKDCIGDFDYIFHLAGITKTSSVAEFYCTNSKGTSNFIEMIAKHNKKIRRFVHLSTLAAAGPCKDGLPADTSAEPEPVSDYGKSKLEGEQCILKFKDDIPVTIIRPPAVYGPRDKDMFIIFKMIQHGLFPHWGESYYSMIYVEDLAKAIVDCAVSDKTIGKTYYLSDFNIYSNCDIADTIAEELNCQYLKVRVPKFLMHPIASISEKISRHSIINSDKIRELNFTHWVCNSDDAMRDFEFDPKVCLKEGIKWTANWYKIHKWL</sequence>
<evidence type="ECO:0000313" key="2">
    <source>
        <dbReference type="EMBL" id="KWT82075.1"/>
    </source>
</evidence>
<comment type="caution">
    <text evidence="2">The sequence shown here is derived from an EMBL/GenBank/DDBJ whole genome shotgun (WGS) entry which is preliminary data.</text>
</comment>
<gene>
    <name evidence="2" type="ORF">ASN18_2561</name>
</gene>
<dbReference type="RefSeq" id="WP_085053187.1">
    <property type="nucleotide sequence ID" value="NZ_LNQR01000091.1"/>
</dbReference>
<organism evidence="2 3">
    <name type="scientific">Candidatus Magnetominusculus xianensis</name>
    <dbReference type="NCBI Taxonomy" id="1748249"/>
    <lineage>
        <taxon>Bacteria</taxon>
        <taxon>Pseudomonadati</taxon>
        <taxon>Nitrospirota</taxon>
        <taxon>Nitrospiria</taxon>
        <taxon>Nitrospirales</taxon>
        <taxon>Nitrospiraceae</taxon>
        <taxon>Candidatus Magnetominusculus</taxon>
    </lineage>
</organism>